<dbReference type="SUPFAM" id="SSF52540">
    <property type="entry name" value="P-loop containing nucleoside triphosphate hydrolases"/>
    <property type="match status" value="1"/>
</dbReference>
<feature type="non-terminal residue" evidence="7">
    <location>
        <position position="1"/>
    </location>
</feature>
<keyword evidence="4" id="KW-0067">ATP-binding</keyword>
<sequence>IAKWLLRDCDILIFDEPTRGIDIGAKSEIYRLLEDLAGQGRAIIVISSELPEVMRLSHRIAVMCEGRLTGILPGGRSTTQEDIMKLATQREAAKQPTGDHP</sequence>
<keyword evidence="2" id="KW-1003">Cell membrane</keyword>
<evidence type="ECO:0008006" key="8">
    <source>
        <dbReference type="Google" id="ProtNLM"/>
    </source>
</evidence>
<keyword evidence="5" id="KW-1278">Translocase</keyword>
<dbReference type="AlphaFoldDB" id="A0A0F9GMA4"/>
<keyword evidence="3" id="KW-0547">Nucleotide-binding</keyword>
<evidence type="ECO:0000256" key="3">
    <source>
        <dbReference type="ARBA" id="ARBA00022741"/>
    </source>
</evidence>
<evidence type="ECO:0000256" key="2">
    <source>
        <dbReference type="ARBA" id="ARBA00022475"/>
    </source>
</evidence>
<dbReference type="InterPro" id="IPR027417">
    <property type="entry name" value="P-loop_NTPase"/>
</dbReference>
<comment type="caution">
    <text evidence="7">The sequence shown here is derived from an EMBL/GenBank/DDBJ whole genome shotgun (WGS) entry which is preliminary data.</text>
</comment>
<organism evidence="7">
    <name type="scientific">marine sediment metagenome</name>
    <dbReference type="NCBI Taxonomy" id="412755"/>
    <lineage>
        <taxon>unclassified sequences</taxon>
        <taxon>metagenomes</taxon>
        <taxon>ecological metagenomes</taxon>
    </lineage>
</organism>
<proteinExistence type="predicted"/>
<keyword evidence="6" id="KW-0472">Membrane</keyword>
<reference evidence="7" key="1">
    <citation type="journal article" date="2015" name="Nature">
        <title>Complex archaea that bridge the gap between prokaryotes and eukaryotes.</title>
        <authorList>
            <person name="Spang A."/>
            <person name="Saw J.H."/>
            <person name="Jorgensen S.L."/>
            <person name="Zaremba-Niedzwiedzka K."/>
            <person name="Martijn J."/>
            <person name="Lind A.E."/>
            <person name="van Eijk R."/>
            <person name="Schleper C."/>
            <person name="Guy L."/>
            <person name="Ettema T.J."/>
        </authorList>
    </citation>
    <scope>NUCLEOTIDE SEQUENCE</scope>
</reference>
<evidence type="ECO:0000256" key="1">
    <source>
        <dbReference type="ARBA" id="ARBA00022448"/>
    </source>
</evidence>
<evidence type="ECO:0000256" key="5">
    <source>
        <dbReference type="ARBA" id="ARBA00022967"/>
    </source>
</evidence>
<dbReference type="PANTHER" id="PTHR43790:SF3">
    <property type="entry name" value="D-ALLOSE IMPORT ATP-BINDING PROTEIN ALSA-RELATED"/>
    <property type="match status" value="1"/>
</dbReference>
<dbReference type="Gene3D" id="3.40.50.300">
    <property type="entry name" value="P-loop containing nucleotide triphosphate hydrolases"/>
    <property type="match status" value="1"/>
</dbReference>
<name>A0A0F9GMA4_9ZZZZ</name>
<keyword evidence="1" id="KW-0813">Transport</keyword>
<dbReference type="GO" id="GO:0005524">
    <property type="term" value="F:ATP binding"/>
    <property type="evidence" value="ECO:0007669"/>
    <property type="project" value="UniProtKB-KW"/>
</dbReference>
<dbReference type="EMBL" id="LAZR01017529">
    <property type="protein sequence ID" value="KKM00030.1"/>
    <property type="molecule type" value="Genomic_DNA"/>
</dbReference>
<dbReference type="InterPro" id="IPR050107">
    <property type="entry name" value="ABC_carbohydrate_import_ATPase"/>
</dbReference>
<gene>
    <name evidence="7" type="ORF">LCGC14_1808490</name>
</gene>
<accession>A0A0F9GMA4</accession>
<dbReference type="PANTHER" id="PTHR43790">
    <property type="entry name" value="CARBOHYDRATE TRANSPORT ATP-BINDING PROTEIN MG119-RELATED"/>
    <property type="match status" value="1"/>
</dbReference>
<protein>
    <recommendedName>
        <fullName evidence="8">ABC transporter domain-containing protein</fullName>
    </recommendedName>
</protein>
<evidence type="ECO:0000313" key="7">
    <source>
        <dbReference type="EMBL" id="KKM00030.1"/>
    </source>
</evidence>
<evidence type="ECO:0000256" key="4">
    <source>
        <dbReference type="ARBA" id="ARBA00022840"/>
    </source>
</evidence>
<evidence type="ECO:0000256" key="6">
    <source>
        <dbReference type="ARBA" id="ARBA00023136"/>
    </source>
</evidence>